<dbReference type="RefSeq" id="WP_295193615.1">
    <property type="nucleotide sequence ID" value="NZ_JAWJZA010000050.1"/>
</dbReference>
<proteinExistence type="predicted"/>
<protein>
    <submittedName>
        <fullName evidence="2">MarR family transcriptional regulator</fullName>
    </submittedName>
</protein>
<dbReference type="PROSITE" id="PS50995">
    <property type="entry name" value="HTH_MARR_2"/>
    <property type="match status" value="1"/>
</dbReference>
<reference evidence="2 3" key="1">
    <citation type="submission" date="2023-10" db="EMBL/GenBank/DDBJ databases">
        <title>Veillonella sp. nov., isolated from a pig farm feces dump.</title>
        <authorList>
            <person name="Chang Y.-H."/>
        </authorList>
    </citation>
    <scope>NUCLEOTIDE SEQUENCE [LARGE SCALE GENOMIC DNA]</scope>
    <source>
        <strain evidence="2 3">YH-vei2233</strain>
    </source>
</reference>
<evidence type="ECO:0000313" key="2">
    <source>
        <dbReference type="EMBL" id="MDV5087670.1"/>
    </source>
</evidence>
<organism evidence="2 3">
    <name type="scientific">Veillonella absiana</name>
    <dbReference type="NCBI Taxonomy" id="3079305"/>
    <lineage>
        <taxon>Bacteria</taxon>
        <taxon>Bacillati</taxon>
        <taxon>Bacillota</taxon>
        <taxon>Negativicutes</taxon>
        <taxon>Veillonellales</taxon>
        <taxon>Veillonellaceae</taxon>
        <taxon>Veillonella</taxon>
    </lineage>
</organism>
<gene>
    <name evidence="2" type="ORF">RVY80_02245</name>
</gene>
<dbReference type="Gene3D" id="1.10.10.10">
    <property type="entry name" value="Winged helix-like DNA-binding domain superfamily/Winged helix DNA-binding domain"/>
    <property type="match status" value="1"/>
</dbReference>
<keyword evidence="3" id="KW-1185">Reference proteome</keyword>
<dbReference type="InterPro" id="IPR036388">
    <property type="entry name" value="WH-like_DNA-bd_sf"/>
</dbReference>
<dbReference type="InterPro" id="IPR000835">
    <property type="entry name" value="HTH_MarR-typ"/>
</dbReference>
<evidence type="ECO:0000313" key="3">
    <source>
        <dbReference type="Proteomes" id="UP001272515"/>
    </source>
</evidence>
<dbReference type="SUPFAM" id="SSF46785">
    <property type="entry name" value="Winged helix' DNA-binding domain"/>
    <property type="match status" value="1"/>
</dbReference>
<dbReference type="PANTHER" id="PTHR33164">
    <property type="entry name" value="TRANSCRIPTIONAL REGULATOR, MARR FAMILY"/>
    <property type="match status" value="1"/>
</dbReference>
<name>A0ABU3Z6X5_9FIRM</name>
<dbReference type="Proteomes" id="UP001272515">
    <property type="component" value="Unassembled WGS sequence"/>
</dbReference>
<accession>A0ABU3Z6X5</accession>
<dbReference type="SMART" id="SM00347">
    <property type="entry name" value="HTH_MARR"/>
    <property type="match status" value="1"/>
</dbReference>
<comment type="caution">
    <text evidence="2">The sequence shown here is derived from an EMBL/GenBank/DDBJ whole genome shotgun (WGS) entry which is preliminary data.</text>
</comment>
<dbReference type="PANTHER" id="PTHR33164:SF101">
    <property type="entry name" value="TRANSCRIPTIONAL REPRESSOR MPRA"/>
    <property type="match status" value="1"/>
</dbReference>
<dbReference type="Pfam" id="PF12802">
    <property type="entry name" value="MarR_2"/>
    <property type="match status" value="1"/>
</dbReference>
<evidence type="ECO:0000259" key="1">
    <source>
        <dbReference type="PROSITE" id="PS50995"/>
    </source>
</evidence>
<sequence>MKDLDLSLLIGLSRTSNTFASETSRIMTAHDLTLSQFAVLEAVVHKGTLSIGEIQRKILSTTGTMPVIIKNLEKRGLVVREQDPTDKRRFYITATPEGHALMDKVFPLNESMIHNKMTCWSQEEKQVLFKLLQKFRKQEGTDHE</sequence>
<dbReference type="EMBL" id="JAWJZB010000002">
    <property type="protein sequence ID" value="MDV5087670.1"/>
    <property type="molecule type" value="Genomic_DNA"/>
</dbReference>
<dbReference type="InterPro" id="IPR039422">
    <property type="entry name" value="MarR/SlyA-like"/>
</dbReference>
<feature type="domain" description="HTH marR-type" evidence="1">
    <location>
        <begin position="5"/>
        <end position="137"/>
    </location>
</feature>
<dbReference type="InterPro" id="IPR036390">
    <property type="entry name" value="WH_DNA-bd_sf"/>
</dbReference>